<protein>
    <submittedName>
        <fullName evidence="2">Uncharacterized protein</fullName>
    </submittedName>
</protein>
<dbReference type="WBParaSite" id="PS1159_v2.g23077.t1">
    <property type="protein sequence ID" value="PS1159_v2.g23077.t1"/>
    <property type="gene ID" value="PS1159_v2.g23077"/>
</dbReference>
<accession>A0AC35G1S1</accession>
<evidence type="ECO:0000313" key="1">
    <source>
        <dbReference type="Proteomes" id="UP000887580"/>
    </source>
</evidence>
<proteinExistence type="predicted"/>
<organism evidence="1 2">
    <name type="scientific">Panagrolaimus sp. PS1159</name>
    <dbReference type="NCBI Taxonomy" id="55785"/>
    <lineage>
        <taxon>Eukaryota</taxon>
        <taxon>Metazoa</taxon>
        <taxon>Ecdysozoa</taxon>
        <taxon>Nematoda</taxon>
        <taxon>Chromadorea</taxon>
        <taxon>Rhabditida</taxon>
        <taxon>Tylenchina</taxon>
        <taxon>Panagrolaimomorpha</taxon>
        <taxon>Panagrolaimoidea</taxon>
        <taxon>Panagrolaimidae</taxon>
        <taxon>Panagrolaimus</taxon>
    </lineage>
</organism>
<sequence>MIKKHEPVDQKRKDYKTLRCGIPSSDFDKASKIPKERATQKGGAFDRASEVETAFGFGKVEKKKEGS</sequence>
<reference evidence="2" key="1">
    <citation type="submission" date="2022-11" db="UniProtKB">
        <authorList>
            <consortium name="WormBaseParasite"/>
        </authorList>
    </citation>
    <scope>IDENTIFICATION</scope>
</reference>
<evidence type="ECO:0000313" key="2">
    <source>
        <dbReference type="WBParaSite" id="PS1159_v2.g23077.t1"/>
    </source>
</evidence>
<name>A0AC35G1S1_9BILA</name>
<dbReference type="Proteomes" id="UP000887580">
    <property type="component" value="Unplaced"/>
</dbReference>